<dbReference type="PANTHER" id="PTHR43229:SF2">
    <property type="entry name" value="NODULATION PROTEIN J"/>
    <property type="match status" value="1"/>
</dbReference>
<evidence type="ECO:0000256" key="1">
    <source>
        <dbReference type="ARBA" id="ARBA00004141"/>
    </source>
</evidence>
<dbReference type="Pfam" id="PF01061">
    <property type="entry name" value="ABC2_membrane"/>
    <property type="match status" value="1"/>
</dbReference>
<evidence type="ECO:0000313" key="8">
    <source>
        <dbReference type="Proteomes" id="UP000032336"/>
    </source>
</evidence>
<dbReference type="eggNOG" id="COG0842">
    <property type="taxonomic scope" value="Bacteria"/>
</dbReference>
<dbReference type="InterPro" id="IPR013525">
    <property type="entry name" value="ABC2_TM"/>
</dbReference>
<feature type="domain" description="ABC-2 type transporter transmembrane" evidence="6">
    <location>
        <begin position="6"/>
        <end position="201"/>
    </location>
</feature>
<evidence type="ECO:0000259" key="6">
    <source>
        <dbReference type="Pfam" id="PF01061"/>
    </source>
</evidence>
<organism evidence="7 8">
    <name type="scientific">Ferrimicrobium acidiphilum DSM 19497</name>
    <dbReference type="NCBI Taxonomy" id="1121877"/>
    <lineage>
        <taxon>Bacteria</taxon>
        <taxon>Bacillati</taxon>
        <taxon>Actinomycetota</taxon>
        <taxon>Acidimicrobiia</taxon>
        <taxon>Acidimicrobiales</taxon>
        <taxon>Acidimicrobiaceae</taxon>
        <taxon>Ferrimicrobium</taxon>
    </lineage>
</organism>
<keyword evidence="2 5" id="KW-0812">Transmembrane</keyword>
<evidence type="ECO:0000313" key="7">
    <source>
        <dbReference type="EMBL" id="KJE75454.1"/>
    </source>
</evidence>
<comment type="subcellular location">
    <subcellularLocation>
        <location evidence="1">Membrane</location>
        <topology evidence="1">Multi-pass membrane protein</topology>
    </subcellularLocation>
</comment>
<keyword evidence="4 5" id="KW-0472">Membrane</keyword>
<dbReference type="AlphaFoldDB" id="A0A0D8FR57"/>
<evidence type="ECO:0000256" key="3">
    <source>
        <dbReference type="ARBA" id="ARBA00022989"/>
    </source>
</evidence>
<feature type="transmembrane region" description="Helical" evidence="5">
    <location>
        <begin position="162"/>
        <end position="186"/>
    </location>
</feature>
<evidence type="ECO:0000256" key="5">
    <source>
        <dbReference type="SAM" id="Phobius"/>
    </source>
</evidence>
<protein>
    <submittedName>
        <fullName evidence="7">ABC-2 family transporter protein</fullName>
    </submittedName>
</protein>
<sequence>MGLIYVRYELLRTLRNRRFVIFSFVFPLVLYLAFTSADRHAKVGGVPFPLYYMIAMAGFGALIAAISIGPRISAERQMGWTRQMRITPLPTWYYFTAKIIAGYAIACLTLIILYIAGLAFGVQLSVIHWLLMTGLFLVGLLPFTILGVMLGHLLKPDSMGPVTGGVSTLFLLIGGGFGNIGGHGLLHKIFELIPSYWLIRAGAVSLGGSPWTLEGWLVIVLWTAAFAFLARLVYLRDTVRL</sequence>
<reference evidence="7 8" key="1">
    <citation type="submission" date="2015-01" db="EMBL/GenBank/DDBJ databases">
        <title>Draft genome of the acidophilic iron oxidizer Ferrimicrobium acidiphilum strain T23.</title>
        <authorList>
            <person name="Poehlein A."/>
            <person name="Eisen S."/>
            <person name="Schloemann M."/>
            <person name="Johnson B.D."/>
            <person name="Daniel R."/>
            <person name="Muehling M."/>
        </authorList>
    </citation>
    <scope>NUCLEOTIDE SEQUENCE [LARGE SCALE GENOMIC DNA]</scope>
    <source>
        <strain evidence="7 8">T23</strain>
    </source>
</reference>
<accession>A0A0D8FR57</accession>
<dbReference type="EMBL" id="JXUW01000040">
    <property type="protein sequence ID" value="KJE75454.1"/>
    <property type="molecule type" value="Genomic_DNA"/>
</dbReference>
<dbReference type="OrthoDB" id="63188at2"/>
<dbReference type="Proteomes" id="UP000032336">
    <property type="component" value="Unassembled WGS sequence"/>
</dbReference>
<dbReference type="InterPro" id="IPR051784">
    <property type="entry name" value="Nod_factor_ABC_transporter"/>
</dbReference>
<feature type="transmembrane region" description="Helical" evidence="5">
    <location>
        <begin position="49"/>
        <end position="70"/>
    </location>
</feature>
<proteinExistence type="predicted"/>
<dbReference type="STRING" id="1121877.FEAC_27940"/>
<evidence type="ECO:0000256" key="2">
    <source>
        <dbReference type="ARBA" id="ARBA00022692"/>
    </source>
</evidence>
<keyword evidence="3 5" id="KW-1133">Transmembrane helix</keyword>
<keyword evidence="8" id="KW-1185">Reference proteome</keyword>
<feature type="transmembrane region" description="Helical" evidence="5">
    <location>
        <begin position="20"/>
        <end position="37"/>
    </location>
</feature>
<feature type="transmembrane region" description="Helical" evidence="5">
    <location>
        <begin position="126"/>
        <end position="150"/>
    </location>
</feature>
<feature type="transmembrane region" description="Helical" evidence="5">
    <location>
        <begin position="91"/>
        <end position="120"/>
    </location>
</feature>
<dbReference type="GO" id="GO:0016020">
    <property type="term" value="C:membrane"/>
    <property type="evidence" value="ECO:0007669"/>
    <property type="project" value="UniProtKB-SubCell"/>
</dbReference>
<dbReference type="GO" id="GO:0140359">
    <property type="term" value="F:ABC-type transporter activity"/>
    <property type="evidence" value="ECO:0007669"/>
    <property type="project" value="InterPro"/>
</dbReference>
<feature type="transmembrane region" description="Helical" evidence="5">
    <location>
        <begin position="215"/>
        <end position="234"/>
    </location>
</feature>
<name>A0A0D8FR57_9ACTN</name>
<dbReference type="PANTHER" id="PTHR43229">
    <property type="entry name" value="NODULATION PROTEIN J"/>
    <property type="match status" value="1"/>
</dbReference>
<gene>
    <name evidence="7" type="ORF">FEAC_27940</name>
</gene>
<comment type="caution">
    <text evidence="7">The sequence shown here is derived from an EMBL/GenBank/DDBJ whole genome shotgun (WGS) entry which is preliminary data.</text>
</comment>
<dbReference type="GeneID" id="78373763"/>
<evidence type="ECO:0000256" key="4">
    <source>
        <dbReference type="ARBA" id="ARBA00023136"/>
    </source>
</evidence>
<dbReference type="RefSeq" id="WP_035391407.1">
    <property type="nucleotide sequence ID" value="NZ_JQKF01000045.1"/>
</dbReference>